<name>A0A159E0F0_9PAPI</name>
<reference evidence="16 18" key="1">
    <citation type="journal article" date="2016" name="Virology">
        <title>Identification of novel human papillomavirus lineages and sublineages in HIV/HPV-coinfected pregnant women by next-generation sequencing.</title>
        <authorList>
            <person name="Siqueira J.D."/>
            <person name="Alves B.M."/>
            <person name="Prellwitz I.M."/>
            <person name="Furtado C."/>
            <person name="Meyrelles A.R."/>
            <person name="Machado E.S."/>
            <person name="Seuanez H.N."/>
            <person name="Soares M.A."/>
            <person name="Soares E.A."/>
        </authorList>
    </citation>
    <scope>NUCLEOTIDE SEQUENCE [LARGE SCALE GENOMIC DNA]</scope>
    <source>
        <strain evidence="16">118B.90</strain>
    </source>
</reference>
<evidence type="ECO:0000259" key="15">
    <source>
        <dbReference type="Pfam" id="PF00511"/>
    </source>
</evidence>
<dbReference type="InterPro" id="IPR042503">
    <property type="entry name" value="Regulatory_protein_E2_N_1"/>
</dbReference>
<comment type="subcellular location">
    <subcellularLocation>
        <location evidence="1 12">Host nucleus</location>
    </subcellularLocation>
</comment>
<feature type="domain" description="Papillomavirus E2 N-terminal" evidence="14">
    <location>
        <begin position="1"/>
        <end position="196"/>
    </location>
</feature>
<sequence>METLASRLNACQEKLLELYETDSDQLQDQIMHWGLVRLENVIMYKAREAGMLHLNHQVVPVQLIAKAKACKAIEMQLALKTLLKSPYGTEPWTLRDTSQEMWDAAPKQCWKKKGYTVDVKFDGEDTKTMCYTCWRYIYVQSGDDDTWTKVSGHVDHAGLYFTHEGTRVTYVRFAQEAQTYGNTGTWEVHVGGQLIYDAFDSSVSSTQDTDQEPLSSTRPTDPPYTDEPDATNPAQVLGPASPHVPPPHKRQRLGHGYQHPDSTEDRIQRLARDNTGDQCNPDSAKQHGNIRVGDSAPVTHLRGDPNKLKCLRYRLHKHKSVLFSKVTSTWRWSTCSNTTNEKSAFVTLWHDSAEQRANFLATITLPKDIEAVLGYMTMLA</sequence>
<feature type="region of interest" description="Disordered" evidence="13">
    <location>
        <begin position="273"/>
        <end position="301"/>
    </location>
</feature>
<feature type="region of interest" description="DNA-binding domain" evidence="12">
    <location>
        <begin position="295"/>
        <end position="380"/>
    </location>
</feature>
<dbReference type="InterPro" id="IPR012677">
    <property type="entry name" value="Nucleotide-bd_a/b_plait_sf"/>
</dbReference>
<evidence type="ECO:0000256" key="6">
    <source>
        <dbReference type="ARBA" id="ARBA00022562"/>
    </source>
</evidence>
<dbReference type="HAMAP" id="MF_04001">
    <property type="entry name" value="PPV_E2"/>
    <property type="match status" value="1"/>
</dbReference>
<dbReference type="EMBL" id="LR861987">
    <property type="protein sequence ID" value="CAD1813934.1"/>
    <property type="molecule type" value="Genomic_DNA"/>
</dbReference>
<evidence type="ECO:0000256" key="4">
    <source>
        <dbReference type="ARBA" id="ARBA00022518"/>
    </source>
</evidence>
<evidence type="ECO:0000256" key="9">
    <source>
        <dbReference type="ARBA" id="ARBA00023125"/>
    </source>
</evidence>
<dbReference type="Gene3D" id="2.170.200.10">
    <property type="entry name" value="Papillomavirus E2 early protein domain"/>
    <property type="match status" value="1"/>
</dbReference>
<evidence type="ECO:0000256" key="13">
    <source>
        <dbReference type="SAM" id="MobiDB-lite"/>
    </source>
</evidence>
<dbReference type="GO" id="GO:0000166">
    <property type="term" value="F:nucleotide binding"/>
    <property type="evidence" value="ECO:0007669"/>
    <property type="project" value="UniProtKB-UniRule"/>
</dbReference>
<feature type="region of interest" description="Disordered" evidence="13">
    <location>
        <begin position="202"/>
        <end position="261"/>
    </location>
</feature>
<dbReference type="InterPro" id="IPR036050">
    <property type="entry name" value="Regulatory_protein_E2_N"/>
</dbReference>
<dbReference type="GO" id="GO:0003677">
    <property type="term" value="F:DNA binding"/>
    <property type="evidence" value="ECO:0007669"/>
    <property type="project" value="UniProtKB-UniRule"/>
</dbReference>
<reference evidence="17" key="2">
    <citation type="submission" date="2020-07" db="EMBL/GenBank/DDBJ databases">
        <authorList>
            <person name="Wienecke-Baldacchino K A."/>
        </authorList>
    </citation>
    <scope>NUCLEOTIDE SEQUENCE</scope>
    <source>
        <strain evidence="17">LNS6249536_HPV90</strain>
    </source>
</reference>
<keyword evidence="5 12" id="KW-0597">Phosphoprotein</keyword>
<evidence type="ECO:0000313" key="16">
    <source>
        <dbReference type="EMBL" id="ALT55101.1"/>
    </source>
</evidence>
<dbReference type="SUPFAM" id="SSF51332">
    <property type="entry name" value="E2 regulatory, transactivation domain"/>
    <property type="match status" value="1"/>
</dbReference>
<keyword evidence="11 12" id="KW-0804">Transcription</keyword>
<keyword evidence="6 12" id="KW-1048">Host nucleus</keyword>
<keyword evidence="3 12" id="KW-0678">Repressor</keyword>
<protein>
    <recommendedName>
        <fullName evidence="12">Regulatory protein E2</fullName>
    </recommendedName>
</protein>
<proteinExistence type="inferred from homology"/>
<comment type="caution">
    <text evidence="12">Lacks conserved residue(s) required for the propagation of feature annotation.</text>
</comment>
<dbReference type="InterPro" id="IPR035975">
    <property type="entry name" value="E2/EBNA1_C_sf"/>
</dbReference>
<evidence type="ECO:0000256" key="3">
    <source>
        <dbReference type="ARBA" id="ARBA00022491"/>
    </source>
</evidence>
<dbReference type="GO" id="GO:0006275">
    <property type="term" value="P:regulation of DNA replication"/>
    <property type="evidence" value="ECO:0007669"/>
    <property type="project" value="UniProtKB-UniRule"/>
</dbReference>
<dbReference type="GO" id="GO:0042025">
    <property type="term" value="C:host cell nucleus"/>
    <property type="evidence" value="ECO:0007669"/>
    <property type="project" value="UniProtKB-SubCell"/>
</dbReference>
<dbReference type="EMBL" id="KU298946">
    <property type="protein sequence ID" value="ALT55101.1"/>
    <property type="molecule type" value="Genomic_DNA"/>
</dbReference>
<comment type="similarity">
    <text evidence="12">Belongs to the papillomaviridae E2 protein family.</text>
</comment>
<dbReference type="InterPro" id="IPR042504">
    <property type="entry name" value="Regulatory_protein_E2_N_2"/>
</dbReference>
<dbReference type="Gene3D" id="1.10.287.30">
    <property type="entry name" value="E2 (early) protein, N terminal domain, subdomain 1"/>
    <property type="match status" value="1"/>
</dbReference>
<accession>A0A159E0F0</accession>
<dbReference type="GO" id="GO:0039693">
    <property type="term" value="P:viral DNA genome replication"/>
    <property type="evidence" value="ECO:0007669"/>
    <property type="project" value="UniProtKB-UniRule"/>
</dbReference>
<comment type="function">
    <text evidence="12">Plays a role in the initiation of viral DNA replication. A dimer of E2 interacts with a dimer of E1 in order to improve specificity of E1 DNA binding activity. Once the complex recognizes and binds DNA at specific sites, the E2 dimer is removed from DNA. E2 also regulates viral transcription through binding to the E2RE response element (5'-ACCNNNNNNGGT-3') present in multiple copies in the regulatory regions of the viral genome. Activates or represses transcription depending on E2RE's position with regards to proximal promoter elements including the TATA-box. Repression occurs by sterically hindering the assembly of the transcription initiation complex.</text>
</comment>
<keyword evidence="7 12" id="KW-0235">DNA replication</keyword>
<keyword evidence="10 12" id="KW-0010">Activator</keyword>
<gene>
    <name evidence="12" type="primary">E2</name>
</gene>
<evidence type="ECO:0000313" key="17">
    <source>
        <dbReference type="EMBL" id="CAD1813934.1"/>
    </source>
</evidence>
<dbReference type="GO" id="GO:0006351">
    <property type="term" value="P:DNA-templated transcription"/>
    <property type="evidence" value="ECO:0007669"/>
    <property type="project" value="UniProtKB-UniRule"/>
</dbReference>
<dbReference type="InterPro" id="IPR001866">
    <property type="entry name" value="PPV_E2_N"/>
</dbReference>
<comment type="similarity">
    <text evidence="2">Belongs to the papillomaviridae E8^E2C protein family.</text>
</comment>
<dbReference type="GO" id="GO:0003700">
    <property type="term" value="F:DNA-binding transcription factor activity"/>
    <property type="evidence" value="ECO:0007669"/>
    <property type="project" value="UniProtKB-UniRule"/>
</dbReference>
<evidence type="ECO:0000256" key="5">
    <source>
        <dbReference type="ARBA" id="ARBA00022553"/>
    </source>
</evidence>
<dbReference type="InterPro" id="IPR033668">
    <property type="entry name" value="Reg_prot_E2"/>
</dbReference>
<evidence type="ECO:0000256" key="11">
    <source>
        <dbReference type="ARBA" id="ARBA00023163"/>
    </source>
</evidence>
<feature type="domain" description="Papillomavirus E2 C-terminal" evidence="15">
    <location>
        <begin position="297"/>
        <end position="374"/>
    </location>
</feature>
<dbReference type="Proteomes" id="UP000133280">
    <property type="component" value="Genome"/>
</dbReference>
<keyword evidence="9 12" id="KW-0238">DNA-binding</keyword>
<evidence type="ECO:0000256" key="2">
    <source>
        <dbReference type="ARBA" id="ARBA00007794"/>
    </source>
</evidence>
<dbReference type="InterPro" id="IPR000427">
    <property type="entry name" value="Papillomavirus_E2_C"/>
</dbReference>
<organism evidence="16 18">
    <name type="scientific">Human papillomavirus type 90</name>
    <dbReference type="NCBI Taxonomy" id="333769"/>
    <lineage>
        <taxon>Viruses</taxon>
        <taxon>Monodnaviria</taxon>
        <taxon>Shotokuvirae</taxon>
        <taxon>Cossaviricota</taxon>
        <taxon>Papovaviricetes</taxon>
        <taxon>Zurhausenvirales</taxon>
        <taxon>Papillomaviridae</taxon>
        <taxon>Firstpapillomavirinae</taxon>
        <taxon>Alphapapillomavirus</taxon>
        <taxon>Alphapapillomavirus 14</taxon>
    </lineage>
</organism>
<comment type="subunit">
    <text evidence="12">Binds DNA as homodimer. Interacts with protein E1; this interaction greatly increases E1 DNA-binding activity. Interacts with protein L1; this interaction enhances E2-dependent replication and transcription activation. Interacts with protein L2; this interaction inhibits E2 transcriptional activity but not DNA replication function E2. Interacts with protein E7; this interaction inhibits E7 oncogenic activity. Interacts with host TAF1; this interaction modulates E2-dependent transcriptional regulation. Interacts with host BRD4; this interaction mediates E2 transcriptional activation function. Additionally, the interaction with host BRD4 on mitotic chromosomes mediates tethering of the viral genome. Interacts with host TOPBP1; this interaction is required for optimal viral DNA replication.</text>
</comment>
<dbReference type="Pfam" id="PF00508">
    <property type="entry name" value="PPV_E2_N"/>
    <property type="match status" value="1"/>
</dbReference>
<evidence type="ECO:0000259" key="14">
    <source>
        <dbReference type="Pfam" id="PF00508"/>
    </source>
</evidence>
<keyword evidence="8 12" id="KW-0805">Transcription regulation</keyword>
<evidence type="ECO:0000256" key="7">
    <source>
        <dbReference type="ARBA" id="ARBA00022705"/>
    </source>
</evidence>
<evidence type="ECO:0000313" key="18">
    <source>
        <dbReference type="Proteomes" id="UP000133280"/>
    </source>
</evidence>
<comment type="PTM">
    <text evidence="12">Phosphorylated.</text>
</comment>
<keyword evidence="4 12" id="KW-0244">Early protein</keyword>
<evidence type="ECO:0000256" key="8">
    <source>
        <dbReference type="ARBA" id="ARBA00023015"/>
    </source>
</evidence>
<dbReference type="Gene3D" id="3.30.70.330">
    <property type="match status" value="1"/>
</dbReference>
<dbReference type="Pfam" id="PF00511">
    <property type="entry name" value="PPV_E2_C"/>
    <property type="match status" value="1"/>
</dbReference>
<dbReference type="SUPFAM" id="SSF54957">
    <property type="entry name" value="Viral DNA-binding domain"/>
    <property type="match status" value="1"/>
</dbReference>
<evidence type="ECO:0000256" key="1">
    <source>
        <dbReference type="ARBA" id="ARBA00004147"/>
    </source>
</evidence>
<dbReference type="GO" id="GO:0006260">
    <property type="term" value="P:DNA replication"/>
    <property type="evidence" value="ECO:0007669"/>
    <property type="project" value="UniProtKB-KW"/>
</dbReference>
<evidence type="ECO:0000256" key="12">
    <source>
        <dbReference type="HAMAP-Rule" id="MF_04001"/>
    </source>
</evidence>
<evidence type="ECO:0000256" key="10">
    <source>
        <dbReference type="ARBA" id="ARBA00023159"/>
    </source>
</evidence>